<dbReference type="InterPro" id="IPR008978">
    <property type="entry name" value="HSP20-like_chaperone"/>
</dbReference>
<dbReference type="InterPro" id="IPR007052">
    <property type="entry name" value="CS_dom"/>
</dbReference>
<sequence>MALIKYSRPNVDLHSKNFSDVLDEFFNESLNYHRDSFMPSVDISETETEFEVSVALPGMNKEDINVDLDNGRLSISGERKLEQEEEGKNYHRVESKFGSFNRSFQLPDSIDEESIEAKYENGILNITIAKREEKVKKQIKIN</sequence>
<dbReference type="Gene3D" id="2.60.40.790">
    <property type="match status" value="1"/>
</dbReference>
<dbReference type="CDD" id="cd06464">
    <property type="entry name" value="ACD_sHsps-like"/>
    <property type="match status" value="1"/>
</dbReference>
<proteinExistence type="inferred from homology"/>
<comment type="similarity">
    <text evidence="1 2">Belongs to the small heat shock protein (HSP20) family.</text>
</comment>
<dbReference type="Pfam" id="PF00011">
    <property type="entry name" value="HSP20"/>
    <property type="match status" value="1"/>
</dbReference>
<organism evidence="5 6">
    <name type="scientific">Gracilimonas halophila</name>
    <dbReference type="NCBI Taxonomy" id="1834464"/>
    <lineage>
        <taxon>Bacteria</taxon>
        <taxon>Pseudomonadati</taxon>
        <taxon>Balneolota</taxon>
        <taxon>Balneolia</taxon>
        <taxon>Balneolales</taxon>
        <taxon>Balneolaceae</taxon>
        <taxon>Gracilimonas</taxon>
    </lineage>
</organism>
<evidence type="ECO:0000313" key="6">
    <source>
        <dbReference type="Proteomes" id="UP001597460"/>
    </source>
</evidence>
<dbReference type="InterPro" id="IPR031107">
    <property type="entry name" value="Small_HSP"/>
</dbReference>
<dbReference type="InterPro" id="IPR002068">
    <property type="entry name" value="A-crystallin/Hsp20_dom"/>
</dbReference>
<accession>A0ABW5JK06</accession>
<feature type="domain" description="CS" evidence="4">
    <location>
        <begin position="36"/>
        <end position="142"/>
    </location>
</feature>
<evidence type="ECO:0000259" key="3">
    <source>
        <dbReference type="PROSITE" id="PS01031"/>
    </source>
</evidence>
<dbReference type="EMBL" id="JBHULI010000024">
    <property type="protein sequence ID" value="MFD2532919.1"/>
    <property type="molecule type" value="Genomic_DNA"/>
</dbReference>
<gene>
    <name evidence="5" type="ORF">ACFSVN_10715</name>
</gene>
<protein>
    <submittedName>
        <fullName evidence="5">Hsp20/alpha crystallin family protein</fullName>
    </submittedName>
</protein>
<dbReference type="Proteomes" id="UP001597460">
    <property type="component" value="Unassembled WGS sequence"/>
</dbReference>
<dbReference type="PROSITE" id="PS01031">
    <property type="entry name" value="SHSP"/>
    <property type="match status" value="1"/>
</dbReference>
<dbReference type="PROSITE" id="PS51203">
    <property type="entry name" value="CS"/>
    <property type="match status" value="1"/>
</dbReference>
<name>A0ABW5JK06_9BACT</name>
<dbReference type="SUPFAM" id="SSF49764">
    <property type="entry name" value="HSP20-like chaperones"/>
    <property type="match status" value="1"/>
</dbReference>
<evidence type="ECO:0000259" key="4">
    <source>
        <dbReference type="PROSITE" id="PS51203"/>
    </source>
</evidence>
<comment type="caution">
    <text evidence="5">The sequence shown here is derived from an EMBL/GenBank/DDBJ whole genome shotgun (WGS) entry which is preliminary data.</text>
</comment>
<keyword evidence="6" id="KW-1185">Reference proteome</keyword>
<evidence type="ECO:0000256" key="1">
    <source>
        <dbReference type="PROSITE-ProRule" id="PRU00285"/>
    </source>
</evidence>
<evidence type="ECO:0000256" key="2">
    <source>
        <dbReference type="RuleBase" id="RU003616"/>
    </source>
</evidence>
<dbReference type="PANTHER" id="PTHR11527">
    <property type="entry name" value="HEAT-SHOCK PROTEIN 20 FAMILY MEMBER"/>
    <property type="match status" value="1"/>
</dbReference>
<evidence type="ECO:0000313" key="5">
    <source>
        <dbReference type="EMBL" id="MFD2532919.1"/>
    </source>
</evidence>
<reference evidence="6" key="1">
    <citation type="journal article" date="2019" name="Int. J. Syst. Evol. Microbiol.">
        <title>The Global Catalogue of Microorganisms (GCM) 10K type strain sequencing project: providing services to taxonomists for standard genome sequencing and annotation.</title>
        <authorList>
            <consortium name="The Broad Institute Genomics Platform"/>
            <consortium name="The Broad Institute Genome Sequencing Center for Infectious Disease"/>
            <person name="Wu L."/>
            <person name="Ma J."/>
        </authorList>
    </citation>
    <scope>NUCLEOTIDE SEQUENCE [LARGE SCALE GENOMIC DNA]</scope>
    <source>
        <strain evidence="6">KCTC 52042</strain>
    </source>
</reference>
<dbReference type="RefSeq" id="WP_390302230.1">
    <property type="nucleotide sequence ID" value="NZ_JBHULI010000024.1"/>
</dbReference>
<feature type="domain" description="SHSP" evidence="3">
    <location>
        <begin position="32"/>
        <end position="142"/>
    </location>
</feature>